<comment type="subcellular location">
    <subcellularLocation>
        <location evidence="1">Nucleus</location>
    </subcellularLocation>
</comment>
<evidence type="ECO:0000256" key="2">
    <source>
        <dbReference type="ARBA" id="ARBA00023242"/>
    </source>
</evidence>
<evidence type="ECO:0000256" key="4">
    <source>
        <dbReference type="SAM" id="MobiDB-lite"/>
    </source>
</evidence>
<feature type="compositionally biased region" description="Polar residues" evidence="4">
    <location>
        <begin position="853"/>
        <end position="868"/>
    </location>
</feature>
<evidence type="ECO:0000313" key="7">
    <source>
        <dbReference type="Proteomes" id="UP001346149"/>
    </source>
</evidence>
<feature type="compositionally biased region" description="Basic and acidic residues" evidence="4">
    <location>
        <begin position="1019"/>
        <end position="1034"/>
    </location>
</feature>
<keyword evidence="3" id="KW-0131">Cell cycle</keyword>
<name>A0AAN7R433_TRANT</name>
<feature type="region of interest" description="Disordered" evidence="4">
    <location>
        <begin position="1016"/>
        <end position="1042"/>
    </location>
</feature>
<dbReference type="GO" id="GO:0031298">
    <property type="term" value="C:replication fork protection complex"/>
    <property type="evidence" value="ECO:0007669"/>
    <property type="project" value="TreeGrafter"/>
</dbReference>
<feature type="region of interest" description="Disordered" evidence="4">
    <location>
        <begin position="550"/>
        <end position="583"/>
    </location>
</feature>
<feature type="compositionally biased region" description="Basic and acidic residues" evidence="4">
    <location>
        <begin position="1059"/>
        <end position="1068"/>
    </location>
</feature>
<evidence type="ECO:0000256" key="3">
    <source>
        <dbReference type="ARBA" id="ARBA00023306"/>
    </source>
</evidence>
<protein>
    <recommendedName>
        <fullName evidence="5">Timeless N-terminal domain-containing protein</fullName>
    </recommendedName>
</protein>
<dbReference type="GO" id="GO:0006281">
    <property type="term" value="P:DNA repair"/>
    <property type="evidence" value="ECO:0007669"/>
    <property type="project" value="TreeGrafter"/>
</dbReference>
<feature type="compositionally biased region" description="Low complexity" evidence="4">
    <location>
        <begin position="568"/>
        <end position="578"/>
    </location>
</feature>
<evidence type="ECO:0000256" key="1">
    <source>
        <dbReference type="ARBA" id="ARBA00004123"/>
    </source>
</evidence>
<dbReference type="EMBL" id="JAXQNO010000012">
    <property type="protein sequence ID" value="KAK4787460.1"/>
    <property type="molecule type" value="Genomic_DNA"/>
</dbReference>
<dbReference type="GO" id="GO:0003677">
    <property type="term" value="F:DNA binding"/>
    <property type="evidence" value="ECO:0007669"/>
    <property type="project" value="TreeGrafter"/>
</dbReference>
<feature type="region of interest" description="Disordered" evidence="4">
    <location>
        <begin position="852"/>
        <end position="874"/>
    </location>
</feature>
<dbReference type="Proteomes" id="UP001346149">
    <property type="component" value="Unassembled WGS sequence"/>
</dbReference>
<comment type="caution">
    <text evidence="6">The sequence shown here is derived from an EMBL/GenBank/DDBJ whole genome shotgun (WGS) entry which is preliminary data.</text>
</comment>
<dbReference type="InterPro" id="IPR044998">
    <property type="entry name" value="Timeless"/>
</dbReference>
<proteinExistence type="predicted"/>
<feature type="region of interest" description="Disordered" evidence="4">
    <location>
        <begin position="1057"/>
        <end position="1112"/>
    </location>
</feature>
<keyword evidence="2" id="KW-0539">Nucleus</keyword>
<evidence type="ECO:0000259" key="5">
    <source>
        <dbReference type="Pfam" id="PF04821"/>
    </source>
</evidence>
<organism evidence="6 7">
    <name type="scientific">Trapa natans</name>
    <name type="common">Water chestnut</name>
    <dbReference type="NCBI Taxonomy" id="22666"/>
    <lineage>
        <taxon>Eukaryota</taxon>
        <taxon>Viridiplantae</taxon>
        <taxon>Streptophyta</taxon>
        <taxon>Embryophyta</taxon>
        <taxon>Tracheophyta</taxon>
        <taxon>Spermatophyta</taxon>
        <taxon>Magnoliopsida</taxon>
        <taxon>eudicotyledons</taxon>
        <taxon>Gunneridae</taxon>
        <taxon>Pentapetalae</taxon>
        <taxon>rosids</taxon>
        <taxon>malvids</taxon>
        <taxon>Myrtales</taxon>
        <taxon>Lythraceae</taxon>
        <taxon>Trapa</taxon>
    </lineage>
</organism>
<feature type="compositionally biased region" description="Basic residues" evidence="4">
    <location>
        <begin position="553"/>
        <end position="567"/>
    </location>
</feature>
<reference evidence="6 7" key="1">
    <citation type="journal article" date="2023" name="Hortic Res">
        <title>Pangenome of water caltrop reveals structural variations and asymmetric subgenome divergence after allopolyploidization.</title>
        <authorList>
            <person name="Zhang X."/>
            <person name="Chen Y."/>
            <person name="Wang L."/>
            <person name="Yuan Y."/>
            <person name="Fang M."/>
            <person name="Shi L."/>
            <person name="Lu R."/>
            <person name="Comes H.P."/>
            <person name="Ma Y."/>
            <person name="Chen Y."/>
            <person name="Huang G."/>
            <person name="Zhou Y."/>
            <person name="Zheng Z."/>
            <person name="Qiu Y."/>
        </authorList>
    </citation>
    <scope>NUCLEOTIDE SEQUENCE [LARGE SCALE GENOMIC DNA]</scope>
    <source>
        <strain evidence="6">F231</strain>
    </source>
</reference>
<feature type="compositionally biased region" description="Basic residues" evidence="4">
    <location>
        <begin position="1081"/>
        <end position="1090"/>
    </location>
</feature>
<dbReference type="AlphaFoldDB" id="A0AAN7R433"/>
<feature type="region of interest" description="Disordered" evidence="4">
    <location>
        <begin position="616"/>
        <end position="636"/>
    </location>
</feature>
<feature type="domain" description="Timeless N-terminal" evidence="5">
    <location>
        <begin position="27"/>
        <end position="287"/>
    </location>
</feature>
<keyword evidence="7" id="KW-1185">Reference proteome</keyword>
<dbReference type="PANTHER" id="PTHR22940:SF4">
    <property type="entry name" value="PROTEIN TIMELESS HOMOLOG"/>
    <property type="match status" value="1"/>
</dbReference>
<dbReference type="PANTHER" id="PTHR22940">
    <property type="entry name" value="TIMEOUT/TIMELESS-2"/>
    <property type="match status" value="1"/>
</dbReference>
<dbReference type="InterPro" id="IPR006906">
    <property type="entry name" value="Timeless_N"/>
</dbReference>
<dbReference type="GO" id="GO:0043111">
    <property type="term" value="P:replication fork arrest"/>
    <property type="evidence" value="ECO:0007669"/>
    <property type="project" value="TreeGrafter"/>
</dbReference>
<dbReference type="GO" id="GO:0000076">
    <property type="term" value="P:DNA replication checkpoint signaling"/>
    <property type="evidence" value="ECO:0007669"/>
    <property type="project" value="TreeGrafter"/>
</dbReference>
<sequence length="1212" mass="136545">MDTQGLSIICAGLGTVEEDETGTRVGYTKGQYCLDNLKDLLRFLRRDDPQNRQVFKQICKWNIASKDLIPIIENYQDDQGLVLNAVKVLVFLTMPIEPTSSDIPEQIEYLWGIKTAITSSGIVAVIVSLLETPLENLESEAFSEDDWKLMQLVLTLFRNLLAVQDISPYQKAAGSVSQILSTRDKFIELLFRENVTDLILVICQHVGGSYSYLRQDNLLLLETFHYMFVGQDPELVAKAYLKYHKENENHTASLSSLRSIMDDEKDKRRISKLHTSSRHSLFSGMFTRLTMDGGKALVKGNPGLSSSDFLLESGRFSRGPTKKIVRDPGILPSVQENILKMLHDFMNQFISGGYNVLMQSICEDIEREHLQVQKSDIINFFKVAEFVTSFQYHKSLISQSDTQVNSYEHCNSNLEGNTIFKGNMCGPISASMNESMFQLVISRWRDAFDGLKETKDYSFLAAAGSLLKAMIRMLNLVLKLLPEDSVEPQTARILLYKLFYDQTDQGMTQFLLNVVKSFDQHKQSRSNLADLVEMVYIIVRLMERLQDRGTLRVSRKSRKSKKSKSSQRVKTEAAALADDATEQQEIEISNDMQSANRDVANQGNLSCEGQTSILPEAGISEMPDISPAGIEKDGEDQIQTGKSGFINDLSEESFDSSDDEQLIARNEVDFNVSTLVSALANNSIIHNLCWLLKFYKSNSIHTNHHIISILRKISDDLELSPMLYQLSLLNIFHEILLDQKSHPCKEYATIVNFLTDLVRRMLRKMKHQPLLFVELLFWKTRKECHHINADHLSHEVADLKKHNEDGRVLNGETRIGQSSTRQSIADALGDDEADVVIPYEFDLPIDDIHNAEASETASVTDAETSTKGGSDRFKGDEHCGELIAEALDSDGKVSSAQVKNRLKQLGLKITRKRRMSYPLDGKQPLEDGNAEETEDVSLISSDMLKTSKRRLSHTRKRISALSKDDEARIRTLFEKFKDHRRCSYMIAKSLDGDDSGTFTVAQISRKLKQLGLQVAGRKKTQEDLHLKEKTHNGSDNDNWDTDSETLTSLRLKSKSMKRSTKEFLNRGEDDSDEEPLSSVVRKSRPKKIRRPTNENETASVNRRDQSNGDTEGATLEDLIERDGSHRPDDLGIEAAEQATGFRDAISSGVYAEANMSIDMPKSPIGSVGGMSLQQLEDELDESGDDMSLNLSASVSINKRRKRVVLDDADDDD</sequence>
<evidence type="ECO:0000313" key="6">
    <source>
        <dbReference type="EMBL" id="KAK4787460.1"/>
    </source>
</evidence>
<accession>A0AAN7R433</accession>
<dbReference type="Pfam" id="PF04821">
    <property type="entry name" value="TIMELESS"/>
    <property type="match status" value="1"/>
</dbReference>
<gene>
    <name evidence="6" type="ORF">SAY86_011293</name>
</gene>